<dbReference type="InterPro" id="IPR042080">
    <property type="entry name" value="RNA_2'-PTrans_N"/>
</dbReference>
<dbReference type="Gene3D" id="1.10.10.970">
    <property type="entry name" value="RNA 2'-phosphotransferase, Tpt1/KptA family, N-terminal domain"/>
    <property type="match status" value="1"/>
</dbReference>
<accession>A0AAN8A7R7</accession>
<dbReference type="Proteomes" id="UP001306508">
    <property type="component" value="Unassembled WGS sequence"/>
</dbReference>
<dbReference type="GO" id="GO:0006388">
    <property type="term" value="P:tRNA splicing, via endonucleolytic cleavage and ligation"/>
    <property type="evidence" value="ECO:0007669"/>
    <property type="project" value="TreeGrafter"/>
</dbReference>
<keyword evidence="6 11" id="KW-0812">Transmembrane</keyword>
<name>A0AAN8A7R7_9SACH</name>
<evidence type="ECO:0000256" key="10">
    <source>
        <dbReference type="ARBA" id="ARBA00047949"/>
    </source>
</evidence>
<dbReference type="EMBL" id="JAWIZZ010000047">
    <property type="protein sequence ID" value="KAK5779096.1"/>
    <property type="molecule type" value="Genomic_DNA"/>
</dbReference>
<comment type="subcellular location">
    <subcellularLocation>
        <location evidence="2">Membrane</location>
        <topology evidence="2">Multi-pass membrane protein</topology>
    </subcellularLocation>
</comment>
<dbReference type="PANTHER" id="PTHR12684">
    <property type="entry name" value="PUTATIVE PHOSPHOTRANSFERASE"/>
    <property type="match status" value="1"/>
</dbReference>
<keyword evidence="13" id="KW-1185">Reference proteome</keyword>
<evidence type="ECO:0000256" key="5">
    <source>
        <dbReference type="ARBA" id="ARBA00022679"/>
    </source>
</evidence>
<dbReference type="GO" id="GO:0016020">
    <property type="term" value="C:membrane"/>
    <property type="evidence" value="ECO:0007669"/>
    <property type="project" value="UniProtKB-SubCell"/>
</dbReference>
<keyword evidence="9 11" id="KW-0472">Membrane</keyword>
<comment type="caution">
    <text evidence="12">The sequence shown here is derived from an EMBL/GenBank/DDBJ whole genome shotgun (WGS) entry which is preliminary data.</text>
</comment>
<evidence type="ECO:0000313" key="13">
    <source>
        <dbReference type="Proteomes" id="UP001306508"/>
    </source>
</evidence>
<protein>
    <recommendedName>
        <fullName evidence="4">2'-phosphotransferase</fullName>
        <ecNumber evidence="4">2.7.1.160</ecNumber>
    </recommendedName>
</protein>
<keyword evidence="8" id="KW-0520">NAD</keyword>
<evidence type="ECO:0000256" key="1">
    <source>
        <dbReference type="ARBA" id="ARBA00003343"/>
    </source>
</evidence>
<comment type="catalytic activity">
    <reaction evidence="10">
        <text>2'-phospho-[ligated tRNA] + NAD(+) = mature tRNA + ADP-alpha-D-ribose 1'',2''-cyclic phosphate + nicotinamide</text>
        <dbReference type="Rhea" id="RHEA:23324"/>
        <dbReference type="Rhea" id="RHEA-COMP:11106"/>
        <dbReference type="Rhea" id="RHEA-COMP:11107"/>
        <dbReference type="ChEBI" id="CHEBI:17154"/>
        <dbReference type="ChEBI" id="CHEBI:57540"/>
        <dbReference type="ChEBI" id="CHEBI:76596"/>
        <dbReference type="ChEBI" id="CHEBI:82883"/>
        <dbReference type="ChEBI" id="CHEBI:85027"/>
        <dbReference type="EC" id="2.7.1.160"/>
    </reaction>
</comment>
<evidence type="ECO:0000256" key="11">
    <source>
        <dbReference type="SAM" id="Phobius"/>
    </source>
</evidence>
<dbReference type="Gene3D" id="3.20.170.30">
    <property type="match status" value="1"/>
</dbReference>
<feature type="transmembrane region" description="Helical" evidence="11">
    <location>
        <begin position="510"/>
        <end position="530"/>
    </location>
</feature>
<feature type="transmembrane region" description="Helical" evidence="11">
    <location>
        <begin position="418"/>
        <end position="437"/>
    </location>
</feature>
<dbReference type="Pfam" id="PF03006">
    <property type="entry name" value="HlyIII"/>
    <property type="match status" value="1"/>
</dbReference>
<feature type="transmembrane region" description="Helical" evidence="11">
    <location>
        <begin position="345"/>
        <end position="370"/>
    </location>
</feature>
<dbReference type="SUPFAM" id="SSF56399">
    <property type="entry name" value="ADP-ribosylation"/>
    <property type="match status" value="1"/>
</dbReference>
<keyword evidence="7 11" id="KW-1133">Transmembrane helix</keyword>
<sequence length="779" mass="90015">MLSYYNHINGNIKKARNNPQSPTNITLLGSEIRQILQRTPYEVTKKFSNNIYNNNSDNSDNIYSKLVRTKYDYHHHSSCYDQFNIQIKWITFRNEMIDELLKLNGVLYLEGNTNICEFRKNTVNIDDIQNINSPNSLFYNPLRSLHSPGITSNTSGLNISYNNKKVGSLKKNKFRNNIRNIIKTLRIKVKHAFTLKSKNPYENYIDAKNGTTPSTITTPNINLLPTEQSSPIRFCVSSLGENLYNETMYGGSEDDTIESFGYPIHHTSLVDNSSHNYTENKQIGKPLSTKDKAKDINSIQLFYLHELPEWQKNNNNPYITYGYLKETNSYRGCFKALTIWNNQSFNIVFSVATSILFFLLLVLFADIYLVPNYPSTTMTDYIVINLYLATAFQSSFFNATASCFRIHSLVQSRLWSKISNLGLIYHLTTCTISILYYCYYDNVFYFKLLTIFTFMSAIVMTLIILTDFFDRPKYLDHKGLLFVTFGAFLTLVPLSLGVMKFGKDKVVKRIDLNILSIEIGLYLLSALFYIMKLPERFIVISHRYQLTSQNFFYICFFLATLDIHISKSLSYLLRHGAIKENLPIDSNGYVQLSLLLAHNRLKTHKCTHEDIIRVIENNDKKRFDHRIIDGIEYIAATQGHSMQNIQPDENILIKISQNTKLLHPLIHGTNMKGLEMILQSGYISKMKRNHIHLSPGIVDEDSNVISGMRKNSPVLIYINPDRLVERGNLFKSLNEVFLTPDDIPLSLFDKVVFRSNKLVSEEILQILDVDNIEYIFRKN</sequence>
<feature type="transmembrane region" description="Helical" evidence="11">
    <location>
        <begin position="480"/>
        <end position="498"/>
    </location>
</feature>
<comment type="function">
    <text evidence="1">Catalyzes the last step of tRNA splicing, the transfer of the splice junction 2'-phosphate from ligated tRNA to NAD to produce ADP-ribose 1''-2'' cyclic phosphate.</text>
</comment>
<dbReference type="AlphaFoldDB" id="A0AAN8A7R7"/>
<dbReference type="GO" id="GO:0000215">
    <property type="term" value="F:tRNA 2'-phosphotransferase activity"/>
    <property type="evidence" value="ECO:0007669"/>
    <property type="project" value="UniProtKB-EC"/>
</dbReference>
<dbReference type="Pfam" id="PF01885">
    <property type="entry name" value="PTS_2-RNA"/>
    <property type="match status" value="1"/>
</dbReference>
<comment type="similarity">
    <text evidence="3">Belongs to the KptA/TPT1 family.</text>
</comment>
<proteinExistence type="inferred from homology"/>
<evidence type="ECO:0000256" key="7">
    <source>
        <dbReference type="ARBA" id="ARBA00022989"/>
    </source>
</evidence>
<dbReference type="InterPro" id="IPR004254">
    <property type="entry name" value="AdipoR/HlyIII-related"/>
</dbReference>
<dbReference type="PANTHER" id="PTHR12684:SF2">
    <property type="entry name" value="TRNA 2'-PHOSPHOTRANSFERASE 1"/>
    <property type="match status" value="1"/>
</dbReference>
<evidence type="ECO:0000256" key="3">
    <source>
        <dbReference type="ARBA" id="ARBA00009836"/>
    </source>
</evidence>
<feature type="transmembrane region" description="Helical" evidence="11">
    <location>
        <begin position="382"/>
        <end position="406"/>
    </location>
</feature>
<evidence type="ECO:0000256" key="9">
    <source>
        <dbReference type="ARBA" id="ARBA00023136"/>
    </source>
</evidence>
<gene>
    <name evidence="12" type="ORF">RI543_002981</name>
</gene>
<dbReference type="InterPro" id="IPR042081">
    <property type="entry name" value="RNA_2'-PTrans_C"/>
</dbReference>
<dbReference type="InterPro" id="IPR002745">
    <property type="entry name" value="Ptrans_KptA/Tpt1"/>
</dbReference>
<evidence type="ECO:0000313" key="12">
    <source>
        <dbReference type="EMBL" id="KAK5779096.1"/>
    </source>
</evidence>
<evidence type="ECO:0000256" key="8">
    <source>
        <dbReference type="ARBA" id="ARBA00023027"/>
    </source>
</evidence>
<evidence type="ECO:0000256" key="6">
    <source>
        <dbReference type="ARBA" id="ARBA00022692"/>
    </source>
</evidence>
<reference evidence="13" key="1">
    <citation type="submission" date="2023-07" db="EMBL/GenBank/DDBJ databases">
        <title>A draft genome of Kazachstania heterogenica Y-27499.</title>
        <authorList>
            <person name="Donic C."/>
            <person name="Kralova J.S."/>
            <person name="Fidel L."/>
            <person name="Ben-Dor S."/>
            <person name="Jung S."/>
        </authorList>
    </citation>
    <scope>NUCLEOTIDE SEQUENCE [LARGE SCALE GENOMIC DNA]</scope>
    <source>
        <strain evidence="13">Y27499</strain>
    </source>
</reference>
<keyword evidence="5" id="KW-0808">Transferase</keyword>
<dbReference type="EC" id="2.7.1.160" evidence="4"/>
<evidence type="ECO:0000256" key="2">
    <source>
        <dbReference type="ARBA" id="ARBA00004141"/>
    </source>
</evidence>
<feature type="transmembrane region" description="Helical" evidence="11">
    <location>
        <begin position="443"/>
        <end position="468"/>
    </location>
</feature>
<organism evidence="12 13">
    <name type="scientific">Arxiozyma heterogenica</name>
    <dbReference type="NCBI Taxonomy" id="278026"/>
    <lineage>
        <taxon>Eukaryota</taxon>
        <taxon>Fungi</taxon>
        <taxon>Dikarya</taxon>
        <taxon>Ascomycota</taxon>
        <taxon>Saccharomycotina</taxon>
        <taxon>Saccharomycetes</taxon>
        <taxon>Saccharomycetales</taxon>
        <taxon>Saccharomycetaceae</taxon>
        <taxon>Arxiozyma</taxon>
    </lineage>
</organism>
<evidence type="ECO:0000256" key="4">
    <source>
        <dbReference type="ARBA" id="ARBA00012007"/>
    </source>
</evidence>